<feature type="domain" description="Pre-toxin TG" evidence="3">
    <location>
        <begin position="206"/>
        <end position="263"/>
    </location>
</feature>
<dbReference type="InterPro" id="IPR027797">
    <property type="entry name" value="PT-TG_dom"/>
</dbReference>
<dbReference type="Proteomes" id="UP000480151">
    <property type="component" value="Unassembled WGS sequence"/>
</dbReference>
<keyword evidence="5" id="KW-1185">Reference proteome</keyword>
<evidence type="ECO:0000256" key="1">
    <source>
        <dbReference type="ARBA" id="ARBA00004613"/>
    </source>
</evidence>
<keyword evidence="2" id="KW-0964">Secreted</keyword>
<comment type="caution">
    <text evidence="4">The sequence shown here is derived from an EMBL/GenBank/DDBJ whole genome shotgun (WGS) entry which is preliminary data.</text>
</comment>
<name>A0A6M1PM07_9BACL</name>
<gene>
    <name evidence="4" type="ORF">G5B47_17475</name>
</gene>
<dbReference type="RefSeq" id="WP_165100636.1">
    <property type="nucleotide sequence ID" value="NZ_JAAKGU010000008.1"/>
</dbReference>
<comment type="subcellular location">
    <subcellularLocation>
        <location evidence="1">Secreted</location>
    </subcellularLocation>
</comment>
<dbReference type="EMBL" id="JAAKGU010000008">
    <property type="protein sequence ID" value="NGM84206.1"/>
    <property type="molecule type" value="Genomic_DNA"/>
</dbReference>
<proteinExistence type="predicted"/>
<sequence length="650" mass="72169">MANSIDDYRLALDEMRGKLHDVLAGGTAHAPEIAGYRFAVDLMEEDLRLRPADIVNKFEFRSRQEPGTRGPLLWQRDAIERSKKMMTPYEPSEAEYLRKNTEYFEAIKTKLGLLNVKTHTTGACDKQYFMEENPEVEKVKKELIEAIRTWMNAHKYEPNFYKMSAVEGIAAVLQERQDIVFSLRAAQDLGAGKVTAFDRDVSFLGEALAFGIGCLPIVGNAMALLEAYEGRDLFCRELSPTERALAIFSVLLPGLLRLIKVGRAAYSATRLAQLYGRDAAKWSYMIQMGERAAIQPAARITVQEAGSAVRAGKRLSPQAVKDAEESLGKLMGKSVGGASAAPVLSINQTRKMLLEALEKLGNTTPSLKELDVNALARVSEAAFTKKGISMDRAKGQLLEELKESRTVKLLREQFSAKALGLDADKFKLEYFPGHMLTDSRNRKITDGIIARRLVGSEIQQVWYGARTHQEIKRIQGVLEVWAIDEAKAGKASSQGLSYKYNVTEEDLAALKEVAMKRFENRKLKAAKEGKPFTATLEEIEKGIAKEYKLGEIGGQARSTIERLDSMEDGSLPRIFVGGDEYLVRIRSISKTKIFGVLPKDVPSKGIVKRLRSPLTKGGEGLDFEVIGINITQKDLEELTKKVLQVSGGIK</sequence>
<dbReference type="Pfam" id="PF14449">
    <property type="entry name" value="PT-TG"/>
    <property type="match status" value="1"/>
</dbReference>
<dbReference type="GO" id="GO:0005576">
    <property type="term" value="C:extracellular region"/>
    <property type="evidence" value="ECO:0007669"/>
    <property type="project" value="UniProtKB-SubCell"/>
</dbReference>
<reference evidence="4 5" key="1">
    <citation type="submission" date="2020-02" db="EMBL/GenBank/DDBJ databases">
        <authorList>
            <person name="Gao J."/>
            <person name="Sun J."/>
        </authorList>
    </citation>
    <scope>NUCLEOTIDE SEQUENCE [LARGE SCALE GENOMIC DNA]</scope>
    <source>
        <strain evidence="4 5">7124</strain>
    </source>
</reference>
<organism evidence="4 5">
    <name type="scientific">Paenibacillus apii</name>
    <dbReference type="NCBI Taxonomy" id="1850370"/>
    <lineage>
        <taxon>Bacteria</taxon>
        <taxon>Bacillati</taxon>
        <taxon>Bacillota</taxon>
        <taxon>Bacilli</taxon>
        <taxon>Bacillales</taxon>
        <taxon>Paenibacillaceae</taxon>
        <taxon>Paenibacillus</taxon>
    </lineage>
</organism>
<evidence type="ECO:0000259" key="3">
    <source>
        <dbReference type="Pfam" id="PF14449"/>
    </source>
</evidence>
<protein>
    <recommendedName>
        <fullName evidence="3">Pre-toxin TG domain-containing protein</fullName>
    </recommendedName>
</protein>
<dbReference type="AlphaFoldDB" id="A0A6M1PM07"/>
<evidence type="ECO:0000313" key="5">
    <source>
        <dbReference type="Proteomes" id="UP000480151"/>
    </source>
</evidence>
<evidence type="ECO:0000313" key="4">
    <source>
        <dbReference type="EMBL" id="NGM84206.1"/>
    </source>
</evidence>
<evidence type="ECO:0000256" key="2">
    <source>
        <dbReference type="ARBA" id="ARBA00022525"/>
    </source>
</evidence>
<accession>A0A6M1PM07</accession>